<gene>
    <name evidence="1" type="ORF">AWM75_04845</name>
</gene>
<dbReference type="InterPro" id="IPR049576">
    <property type="entry name" value="HDC-like"/>
</dbReference>
<evidence type="ECO:0000313" key="2">
    <source>
        <dbReference type="Proteomes" id="UP000062260"/>
    </source>
</evidence>
<protein>
    <submittedName>
        <fullName evidence="1">Uncharacterized protein</fullName>
    </submittedName>
</protein>
<dbReference type="EMBL" id="CP014163">
    <property type="protein sequence ID" value="AMB99360.1"/>
    <property type="molecule type" value="Genomic_DNA"/>
</dbReference>
<evidence type="ECO:0000313" key="1">
    <source>
        <dbReference type="EMBL" id="AMB99360.1"/>
    </source>
</evidence>
<organism evidence="1 2">
    <name type="scientific">Aerococcus urinaehominis</name>
    <dbReference type="NCBI Taxonomy" id="128944"/>
    <lineage>
        <taxon>Bacteria</taxon>
        <taxon>Bacillati</taxon>
        <taxon>Bacillota</taxon>
        <taxon>Bacilli</taxon>
        <taxon>Lactobacillales</taxon>
        <taxon>Aerococcaceae</taxon>
        <taxon>Aerococcus</taxon>
    </lineage>
</organism>
<name>A0A0X8FL83_9LACT</name>
<accession>A0A0X8FL83</accession>
<sequence length="396" mass="41418">MQPIYAFTLIVVVFALGNIIAVKTRSIVSMLFTASAFFLIAFILGLPRTVLADSTLLDMGAMLIPILLVHMGTSMNFKQLLEQWRVVLVAIAAIIGIVVVVVGLGQFLVGLPAALVAAPPIAGGVIAGIQMGEVAANLGMAELQILASLLVVVQGFFGYPIASFALKKEANRIVEEYRQGTLAPLSEAASRKDSGKIIGDVHEDLKSDEWYLAKVALVAALAVFVSSAVQQVVGFNLLDKNILALLFGVLAHQAHLLEAAPLNKANSYGIAMVALTVVVISGLTGATVDVLIQLLPIIVITLILGVIGIVLMSVIAAKVFKVDIWLAIGVGASALFGFPGTFIIPTEVSNAVSQSAEERQAVLVRIQPQMLVAGFVTVSIASVVLAGILSPILAGL</sequence>
<dbReference type="KEGG" id="auh:AWM75_04845"/>
<dbReference type="AlphaFoldDB" id="A0A0X8FL83"/>
<dbReference type="Proteomes" id="UP000062260">
    <property type="component" value="Chromosome"/>
</dbReference>
<dbReference type="RefSeq" id="WP_067978937.1">
    <property type="nucleotide sequence ID" value="NZ_CP014163.1"/>
</dbReference>
<keyword evidence="2" id="KW-1185">Reference proteome</keyword>
<dbReference type="OrthoDB" id="3243277at2"/>
<reference evidence="2" key="2">
    <citation type="submission" date="2016-01" db="EMBL/GenBank/DDBJ databases">
        <title>Six Aerococcus type strain genome sequencing and assembly using PacBio and Illumina Hiseq.</title>
        <authorList>
            <person name="Carkaci D."/>
            <person name="Dargis R."/>
            <person name="Nielsen X.C."/>
            <person name="Skovgaard O."/>
            <person name="Fuursted K."/>
            <person name="Christensen J.J."/>
        </authorList>
    </citation>
    <scope>NUCLEOTIDE SEQUENCE [LARGE SCALE GENOMIC DNA]</scope>
    <source>
        <strain evidence="2">CCUG42038B</strain>
    </source>
</reference>
<dbReference type="CDD" id="cd21416">
    <property type="entry name" value="HDC_protein"/>
    <property type="match status" value="1"/>
</dbReference>
<proteinExistence type="predicted"/>
<reference evidence="1 2" key="1">
    <citation type="journal article" date="2016" name="Genome Announc.">
        <title>Complete Genome Sequences of Aerococcus christensenii CCUG 28831T, Aerococcus sanguinicola CCUG 43001T, Aerococcus urinae CCUG 36881T, Aerococcus urinaeequi CCUG 28094T, Aerococcus urinaehominis CCUG 42038 BT, and Aerococcus viridans CCUG 4311T.</title>
        <authorList>
            <person name="Carkaci D."/>
            <person name="Dargis R."/>
            <person name="Nielsen X.C."/>
            <person name="Skovgaard O."/>
            <person name="Fuursted K."/>
            <person name="Christensen J.J."/>
        </authorList>
    </citation>
    <scope>NUCLEOTIDE SEQUENCE [LARGE SCALE GENOMIC DNA]</scope>
    <source>
        <strain evidence="1 2">CCUG42038B</strain>
    </source>
</reference>
<dbReference type="STRING" id="128944.AWM75_04845"/>